<comment type="subcellular location">
    <subcellularLocation>
        <location evidence="6">Cytoplasm</location>
    </subcellularLocation>
</comment>
<evidence type="ECO:0000256" key="4">
    <source>
        <dbReference type="ARBA" id="ARBA00022755"/>
    </source>
</evidence>
<keyword evidence="2 6" id="KW-0436">Ligase</keyword>
<keyword evidence="5 6" id="KW-0067">ATP-binding</keyword>
<evidence type="ECO:0000256" key="3">
    <source>
        <dbReference type="ARBA" id="ARBA00022741"/>
    </source>
</evidence>
<dbReference type="AlphaFoldDB" id="A0A7C3ISY5"/>
<evidence type="ECO:0000256" key="5">
    <source>
        <dbReference type="ARBA" id="ARBA00022840"/>
    </source>
</evidence>
<accession>A0A7C3ISY5</accession>
<protein>
    <recommendedName>
        <fullName evidence="6">Phosphoribosylformylglycinamidine synthase subunit PurS</fullName>
        <shortName evidence="6">FGAM synthase</shortName>
        <ecNumber evidence="6">6.3.5.3</ecNumber>
    </recommendedName>
    <alternativeName>
        <fullName evidence="6">Formylglycinamide ribonucleotide amidotransferase subunit III</fullName>
        <shortName evidence="6">FGAR amidotransferase III</shortName>
        <shortName evidence="6">FGAR-AT III</shortName>
    </alternativeName>
    <alternativeName>
        <fullName evidence="6">Phosphoribosylformylglycinamidine synthase subunit III</fullName>
    </alternativeName>
</protein>
<dbReference type="UniPathway" id="UPA00074">
    <property type="reaction ID" value="UER00128"/>
</dbReference>
<dbReference type="InterPro" id="IPR003850">
    <property type="entry name" value="PurS"/>
</dbReference>
<dbReference type="EC" id="6.3.5.3" evidence="6"/>
<dbReference type="PANTHER" id="PTHR34696:SF1">
    <property type="entry name" value="PHOSPHORIBOSYLFORMYLGLYCINAMIDINE SYNTHASE SUBUNIT PURS"/>
    <property type="match status" value="1"/>
</dbReference>
<gene>
    <name evidence="6 7" type="primary">purS</name>
    <name evidence="7" type="ORF">ENS19_04635</name>
</gene>
<evidence type="ECO:0000256" key="6">
    <source>
        <dbReference type="HAMAP-Rule" id="MF_01926"/>
    </source>
</evidence>
<evidence type="ECO:0000313" key="7">
    <source>
        <dbReference type="EMBL" id="HFK20552.1"/>
    </source>
</evidence>
<organism evidence="7">
    <name type="scientific">Candidatus Methanomethylicus mesodigestus</name>
    <dbReference type="NCBI Taxonomy" id="1867258"/>
    <lineage>
        <taxon>Archaea</taxon>
        <taxon>Thermoproteota</taxon>
        <taxon>Methanosuratincolia</taxon>
        <taxon>Candidatus Methanomethylicales</taxon>
        <taxon>Candidatus Methanomethylicaceae</taxon>
        <taxon>Candidatus Methanomethylicus</taxon>
    </lineage>
</organism>
<keyword evidence="3 6" id="KW-0547">Nucleotide-binding</keyword>
<dbReference type="Gene3D" id="3.30.1280.10">
    <property type="entry name" value="Phosphoribosylformylglycinamidine synthase subunit PurS"/>
    <property type="match status" value="1"/>
</dbReference>
<comment type="subunit">
    <text evidence="6">Part of the FGAM synthase complex composed of 1 PurL, 1 PurQ and 2 PurS subunits.</text>
</comment>
<reference evidence="7" key="1">
    <citation type="journal article" date="2020" name="mSystems">
        <title>Genome- and Community-Level Interaction Insights into Carbon Utilization and Element Cycling Functions of Hydrothermarchaeota in Hydrothermal Sediment.</title>
        <authorList>
            <person name="Zhou Z."/>
            <person name="Liu Y."/>
            <person name="Xu W."/>
            <person name="Pan J."/>
            <person name="Luo Z.H."/>
            <person name="Li M."/>
        </authorList>
    </citation>
    <scope>NUCLEOTIDE SEQUENCE [LARGE SCALE GENOMIC DNA]</scope>
    <source>
        <strain evidence="7">SpSt-468</strain>
    </source>
</reference>
<dbReference type="GO" id="GO:0004642">
    <property type="term" value="F:phosphoribosylformylglycinamidine synthase activity"/>
    <property type="evidence" value="ECO:0007669"/>
    <property type="project" value="UniProtKB-UniRule"/>
</dbReference>
<comment type="pathway">
    <text evidence="6">Purine metabolism; IMP biosynthesis via de novo pathway; 5-amino-1-(5-phospho-D-ribosyl)imidazole from N(2)-formyl-N(1)-(5-phospho-D-ribosyl)glycinamide: step 1/2.</text>
</comment>
<keyword evidence="4 6" id="KW-0658">Purine biosynthesis</keyword>
<comment type="caution">
    <text evidence="7">The sequence shown here is derived from an EMBL/GenBank/DDBJ whole genome shotgun (WGS) entry which is preliminary data.</text>
</comment>
<dbReference type="Pfam" id="PF02700">
    <property type="entry name" value="PurS"/>
    <property type="match status" value="1"/>
</dbReference>
<dbReference type="GO" id="GO:0005524">
    <property type="term" value="F:ATP binding"/>
    <property type="evidence" value="ECO:0007669"/>
    <property type="project" value="UniProtKB-UniRule"/>
</dbReference>
<name>A0A7C3ISY5_9CREN</name>
<dbReference type="EMBL" id="DSTX01000007">
    <property type="protein sequence ID" value="HFK20552.1"/>
    <property type="molecule type" value="Genomic_DNA"/>
</dbReference>
<evidence type="ECO:0000256" key="2">
    <source>
        <dbReference type="ARBA" id="ARBA00022598"/>
    </source>
</evidence>
<dbReference type="GO" id="GO:0006189">
    <property type="term" value="P:'de novo' IMP biosynthetic process"/>
    <property type="evidence" value="ECO:0007669"/>
    <property type="project" value="UniProtKB-UniRule"/>
</dbReference>
<dbReference type="InterPro" id="IPR036604">
    <property type="entry name" value="PurS-like_sf"/>
</dbReference>
<evidence type="ECO:0000256" key="1">
    <source>
        <dbReference type="ARBA" id="ARBA00022490"/>
    </source>
</evidence>
<proteinExistence type="inferred from homology"/>
<sequence>MKRLRIEVKLKEGHFDPEGDVTAKSLRDLGFKVGSVRVSKTYTLELDCRNNEDARSIGMEMCRKLLANPTKDSFEVEVLEEGTGRGGKAPEKNGQ</sequence>
<comment type="function">
    <text evidence="6">Part of the phosphoribosylformylglycinamidine synthase complex involved in the purines biosynthetic pathway. Catalyzes the ATP-dependent conversion of formylglycinamide ribonucleotide (FGAR) and glutamine to yield formylglycinamidine ribonucleotide (FGAM) and glutamate. The FGAM synthase complex is composed of three subunits. PurQ produces an ammonia molecule by converting glutamine to glutamate. PurL transfers the ammonia molecule to FGAR to form FGAM in an ATP-dependent manner. PurS interacts with PurQ and PurL and is thought to assist in the transfer of the ammonia molecule from PurQ to PurL.</text>
</comment>
<keyword evidence="1 6" id="KW-0963">Cytoplasm</keyword>
<dbReference type="HAMAP" id="MF_01926">
    <property type="entry name" value="PurS"/>
    <property type="match status" value="1"/>
</dbReference>
<dbReference type="PANTHER" id="PTHR34696">
    <property type="entry name" value="PHOSPHORIBOSYLFORMYLGLYCINAMIDINE SYNTHASE SUBUNIT PURS"/>
    <property type="match status" value="1"/>
</dbReference>
<dbReference type="NCBIfam" id="TIGR00302">
    <property type="entry name" value="phosphoribosylformylglycinamidine synthase subunit PurS"/>
    <property type="match status" value="1"/>
</dbReference>
<comment type="catalytic activity">
    <reaction evidence="6">
        <text>N(2)-formyl-N(1)-(5-phospho-beta-D-ribosyl)glycinamide + L-glutamine + ATP + H2O = 2-formamido-N(1)-(5-O-phospho-beta-D-ribosyl)acetamidine + L-glutamate + ADP + phosphate + H(+)</text>
        <dbReference type="Rhea" id="RHEA:17129"/>
        <dbReference type="ChEBI" id="CHEBI:15377"/>
        <dbReference type="ChEBI" id="CHEBI:15378"/>
        <dbReference type="ChEBI" id="CHEBI:29985"/>
        <dbReference type="ChEBI" id="CHEBI:30616"/>
        <dbReference type="ChEBI" id="CHEBI:43474"/>
        <dbReference type="ChEBI" id="CHEBI:58359"/>
        <dbReference type="ChEBI" id="CHEBI:147286"/>
        <dbReference type="ChEBI" id="CHEBI:147287"/>
        <dbReference type="ChEBI" id="CHEBI:456216"/>
        <dbReference type="EC" id="6.3.5.3"/>
    </reaction>
</comment>
<dbReference type="GO" id="GO:0005737">
    <property type="term" value="C:cytoplasm"/>
    <property type="evidence" value="ECO:0007669"/>
    <property type="project" value="UniProtKB-SubCell"/>
</dbReference>
<comment type="similarity">
    <text evidence="6">Belongs to the PurS family.</text>
</comment>
<dbReference type="SUPFAM" id="SSF82697">
    <property type="entry name" value="PurS-like"/>
    <property type="match status" value="1"/>
</dbReference>